<dbReference type="HOGENOM" id="CLU_1707655_0_0_1"/>
<dbReference type="VEuPathDB" id="FungiDB:HpaG812211"/>
<organism evidence="1 2">
    <name type="scientific">Hyaloperonospora arabidopsidis (strain Emoy2)</name>
    <name type="common">Downy mildew agent</name>
    <name type="synonym">Peronospora arabidopsidis</name>
    <dbReference type="NCBI Taxonomy" id="559515"/>
    <lineage>
        <taxon>Eukaryota</taxon>
        <taxon>Sar</taxon>
        <taxon>Stramenopiles</taxon>
        <taxon>Oomycota</taxon>
        <taxon>Peronosporomycetes</taxon>
        <taxon>Peronosporales</taxon>
        <taxon>Peronosporaceae</taxon>
        <taxon>Hyaloperonospora</taxon>
    </lineage>
</organism>
<dbReference type="EMBL" id="JH598069">
    <property type="status" value="NOT_ANNOTATED_CDS"/>
    <property type="molecule type" value="Genomic_DNA"/>
</dbReference>
<protein>
    <submittedName>
        <fullName evidence="1">Uncharacterized protein</fullName>
    </submittedName>
</protein>
<keyword evidence="2" id="KW-1185">Reference proteome</keyword>
<dbReference type="Proteomes" id="UP000011713">
    <property type="component" value="Unassembled WGS sequence"/>
</dbReference>
<proteinExistence type="predicted"/>
<evidence type="ECO:0000313" key="1">
    <source>
        <dbReference type="EnsemblProtists" id="HpaP812211"/>
    </source>
</evidence>
<evidence type="ECO:0000313" key="2">
    <source>
        <dbReference type="Proteomes" id="UP000011713"/>
    </source>
</evidence>
<dbReference type="EnsemblProtists" id="HpaT812211">
    <property type="protein sequence ID" value="HpaP812211"/>
    <property type="gene ID" value="HpaG812211"/>
</dbReference>
<reference evidence="2" key="1">
    <citation type="journal article" date="2010" name="Science">
        <title>Signatures of adaptation to obligate biotrophy in the Hyaloperonospora arabidopsidis genome.</title>
        <authorList>
            <person name="Baxter L."/>
            <person name="Tripathy S."/>
            <person name="Ishaque N."/>
            <person name="Boot N."/>
            <person name="Cabral A."/>
            <person name="Kemen E."/>
            <person name="Thines M."/>
            <person name="Ah-Fong A."/>
            <person name="Anderson R."/>
            <person name="Badejoko W."/>
            <person name="Bittner-Eddy P."/>
            <person name="Boore J.L."/>
            <person name="Chibucos M.C."/>
            <person name="Coates M."/>
            <person name="Dehal P."/>
            <person name="Delehaunty K."/>
            <person name="Dong S."/>
            <person name="Downton P."/>
            <person name="Dumas B."/>
            <person name="Fabro G."/>
            <person name="Fronick C."/>
            <person name="Fuerstenberg S.I."/>
            <person name="Fulton L."/>
            <person name="Gaulin E."/>
            <person name="Govers F."/>
            <person name="Hughes L."/>
            <person name="Humphray S."/>
            <person name="Jiang R.H."/>
            <person name="Judelson H."/>
            <person name="Kamoun S."/>
            <person name="Kyung K."/>
            <person name="Meijer H."/>
            <person name="Minx P."/>
            <person name="Morris P."/>
            <person name="Nelson J."/>
            <person name="Phuntumart V."/>
            <person name="Qutob D."/>
            <person name="Rehmany A."/>
            <person name="Rougon-Cardoso A."/>
            <person name="Ryden P."/>
            <person name="Torto-Alalibo T."/>
            <person name="Studholme D."/>
            <person name="Wang Y."/>
            <person name="Win J."/>
            <person name="Wood J."/>
            <person name="Clifton S.W."/>
            <person name="Rogers J."/>
            <person name="Van den Ackerveken G."/>
            <person name="Jones J.D."/>
            <person name="McDowell J.M."/>
            <person name="Beynon J."/>
            <person name="Tyler B.M."/>
        </authorList>
    </citation>
    <scope>NUCLEOTIDE SEQUENCE [LARGE SCALE GENOMIC DNA]</scope>
    <source>
        <strain evidence="2">Emoy2</strain>
    </source>
</reference>
<sequence length="154" mass="17470">MTPIENARATFAAMCGSIYSFNMRRSVHLFSTRSSVYSVSTRCSAHLFSIHTIAIVCVDHKDEALRFLVVLAPQRKDLVLYTDGLHREANVIVLHFHGVISYHQVRATYSVRLLSSIRYTKRTVGTGFGQGVDFPSVRSRQTLIYSDNKRCLRT</sequence>
<reference evidence="1" key="2">
    <citation type="submission" date="2015-06" db="UniProtKB">
        <authorList>
            <consortium name="EnsemblProtists"/>
        </authorList>
    </citation>
    <scope>IDENTIFICATION</scope>
    <source>
        <strain evidence="1">Emoy2</strain>
    </source>
</reference>
<dbReference type="InParanoid" id="M4C032"/>
<accession>M4C032</accession>
<dbReference type="AlphaFoldDB" id="M4C032"/>
<name>M4C032_HYAAE</name>